<keyword evidence="2" id="KW-0732">Signal</keyword>
<comment type="caution">
    <text evidence="4">The sequence shown here is derived from an EMBL/GenBank/DDBJ whole genome shotgun (WGS) entry which is preliminary data.</text>
</comment>
<evidence type="ECO:0000259" key="3">
    <source>
        <dbReference type="Pfam" id="PF18962"/>
    </source>
</evidence>
<feature type="chain" id="PRO_5047365413" description="Secretion system C-terminal sorting domain-containing protein" evidence="2">
    <location>
        <begin position="31"/>
        <end position="533"/>
    </location>
</feature>
<feature type="signal peptide" evidence="2">
    <location>
        <begin position="1"/>
        <end position="30"/>
    </location>
</feature>
<name>A0ABQ2AJZ5_9BACT</name>
<organism evidence="4 5">
    <name type="scientific">Hymenobacter frigidus</name>
    <dbReference type="NCBI Taxonomy" id="1524095"/>
    <lineage>
        <taxon>Bacteria</taxon>
        <taxon>Pseudomonadati</taxon>
        <taxon>Bacteroidota</taxon>
        <taxon>Cytophagia</taxon>
        <taxon>Cytophagales</taxon>
        <taxon>Hymenobacteraceae</taxon>
        <taxon>Hymenobacter</taxon>
    </lineage>
</organism>
<dbReference type="InterPro" id="IPR008977">
    <property type="entry name" value="PHM/PNGase_F_dom_sf"/>
</dbReference>
<evidence type="ECO:0000256" key="2">
    <source>
        <dbReference type="SAM" id="SignalP"/>
    </source>
</evidence>
<dbReference type="SUPFAM" id="SSF49742">
    <property type="entry name" value="PHM/PNGase F"/>
    <property type="match status" value="2"/>
</dbReference>
<sequence>MNYKPTHMKHCFSLLFLLLALLASGPRAQAQTGQQVTFSQHIAPLVFQHCTSCHRVGEVAPFPLTTYAEVASHGQTIKYVTGTRYMPPWKGDPTYRHYLDENTLTTTEIQQLKDWVDNGMPQGNPALTPPVPTFPSGSQLGTPDLVIPMAQAFTHQGNGQDLYRVFVLPVNIPANRDIAAIEFRAGNKRIVHHAIIGLDTTQQAQALDAADPGYGYTQFGGFGFNPVEGMWSGWVSGTQARFFPAGMGKKLYRRASVLLQLHYGPSATSQKDSSVVNIFYARQPVTRYVQTVPVISPATLSNGPFVIPAGQVKTFHAQYTVPIDATLLSVAPHAHFINKSWKIWAVKPNGDTIRLVKINDWDFRWQGIYRFTGLQRVPAGSRLMADITYDNTASNPRNPFSPPQQMQWGESTLAEMLLAYFEVLPYQAGDENVVLSTVPGTATAPGTVQMAVYPNPAAVSGSSVNFQLERPGPVTVSLLDETGRLVRAVVRDKLYPAGPQQIPLSLTGVSPGLYFVRLQSNEGTRNEKLVVNR</sequence>
<reference evidence="5" key="1">
    <citation type="journal article" date="2019" name="Int. J. Syst. Evol. Microbiol.">
        <title>The Global Catalogue of Microorganisms (GCM) 10K type strain sequencing project: providing services to taxonomists for standard genome sequencing and annotation.</title>
        <authorList>
            <consortium name="The Broad Institute Genomics Platform"/>
            <consortium name="The Broad Institute Genome Sequencing Center for Infectious Disease"/>
            <person name="Wu L."/>
            <person name="Ma J."/>
        </authorList>
    </citation>
    <scope>NUCLEOTIDE SEQUENCE [LARGE SCALE GENOMIC DNA]</scope>
    <source>
        <strain evidence="5">CGMCC 1.14966</strain>
    </source>
</reference>
<dbReference type="NCBIfam" id="TIGR04183">
    <property type="entry name" value="Por_Secre_tail"/>
    <property type="match status" value="1"/>
</dbReference>
<evidence type="ECO:0000313" key="5">
    <source>
        <dbReference type="Proteomes" id="UP000637774"/>
    </source>
</evidence>
<dbReference type="EMBL" id="BMGY01000068">
    <property type="protein sequence ID" value="GGH91258.1"/>
    <property type="molecule type" value="Genomic_DNA"/>
</dbReference>
<evidence type="ECO:0000256" key="1">
    <source>
        <dbReference type="ARBA" id="ARBA00023157"/>
    </source>
</evidence>
<dbReference type="Gene3D" id="2.60.120.310">
    <property type="entry name" value="Copper type II, ascorbate-dependent monooxygenase, N-terminal domain"/>
    <property type="match status" value="1"/>
</dbReference>
<gene>
    <name evidence="4" type="ORF">GCM10011495_38960</name>
</gene>
<feature type="domain" description="Secretion system C-terminal sorting" evidence="3">
    <location>
        <begin position="452"/>
        <end position="531"/>
    </location>
</feature>
<proteinExistence type="predicted"/>
<dbReference type="InterPro" id="IPR014784">
    <property type="entry name" value="Cu2_ascorb_mOase-like_C"/>
</dbReference>
<evidence type="ECO:0000313" key="4">
    <source>
        <dbReference type="EMBL" id="GGH91258.1"/>
    </source>
</evidence>
<keyword evidence="1" id="KW-1015">Disulfide bond</keyword>
<dbReference type="InterPro" id="IPR036939">
    <property type="entry name" value="Cu2_ascorb_mOase_N_sf"/>
</dbReference>
<dbReference type="Proteomes" id="UP000637774">
    <property type="component" value="Unassembled WGS sequence"/>
</dbReference>
<keyword evidence="5" id="KW-1185">Reference proteome</keyword>
<dbReference type="Gene3D" id="2.60.120.230">
    <property type="match status" value="1"/>
</dbReference>
<dbReference type="Pfam" id="PF18962">
    <property type="entry name" value="Por_Secre_tail"/>
    <property type="match status" value="1"/>
</dbReference>
<protein>
    <recommendedName>
        <fullName evidence="3">Secretion system C-terminal sorting domain-containing protein</fullName>
    </recommendedName>
</protein>
<accession>A0ABQ2AJZ5</accession>
<dbReference type="InterPro" id="IPR026444">
    <property type="entry name" value="Secre_tail"/>
</dbReference>